<gene>
    <name evidence="2" type="ORF">Pr1d_15730</name>
</gene>
<sequence length="197" mass="19842">MNQRLIVTKPPSPATSMDTFIHILAAILLLSAMAVGWVLTLVGMPGNWFMVLAAAGYAWIGPQTGLIQLEWKTVIALSVLAIIGEIAEFAAGMVGARRAGGSRRAAVFSLIGSLIGAIGGATIGIPIPVLGSAVAAVVGGALGAFAGAAFAEHTRGELAGQSLKVGQAAFWGRLLGTGIKTVVASIIAAVTIITLAT</sequence>
<feature type="transmembrane region" description="Helical" evidence="1">
    <location>
        <begin position="106"/>
        <end position="127"/>
    </location>
</feature>
<dbReference type="AlphaFoldDB" id="A0A5B9Q9A5"/>
<keyword evidence="3" id="KW-1185">Reference proteome</keyword>
<keyword evidence="1" id="KW-1133">Transmembrane helix</keyword>
<feature type="transmembrane region" description="Helical" evidence="1">
    <location>
        <begin position="171"/>
        <end position="196"/>
    </location>
</feature>
<dbReference type="OrthoDB" id="215610at2"/>
<dbReference type="Pfam" id="PF04306">
    <property type="entry name" value="DUF456"/>
    <property type="match status" value="1"/>
</dbReference>
<dbReference type="Proteomes" id="UP000323917">
    <property type="component" value="Chromosome"/>
</dbReference>
<dbReference type="InterPro" id="IPR007403">
    <property type="entry name" value="DUF456"/>
</dbReference>
<dbReference type="RefSeq" id="WP_148072969.1">
    <property type="nucleotide sequence ID" value="NZ_CP042913.1"/>
</dbReference>
<keyword evidence="1" id="KW-0472">Membrane</keyword>
<feature type="transmembrane region" description="Helical" evidence="1">
    <location>
        <begin position="75"/>
        <end position="94"/>
    </location>
</feature>
<feature type="transmembrane region" description="Helical" evidence="1">
    <location>
        <begin position="133"/>
        <end position="151"/>
    </location>
</feature>
<evidence type="ECO:0000256" key="1">
    <source>
        <dbReference type="SAM" id="Phobius"/>
    </source>
</evidence>
<organism evidence="2 3">
    <name type="scientific">Bythopirellula goksoeyrii</name>
    <dbReference type="NCBI Taxonomy" id="1400387"/>
    <lineage>
        <taxon>Bacteria</taxon>
        <taxon>Pseudomonadati</taxon>
        <taxon>Planctomycetota</taxon>
        <taxon>Planctomycetia</taxon>
        <taxon>Pirellulales</taxon>
        <taxon>Lacipirellulaceae</taxon>
        <taxon>Bythopirellula</taxon>
    </lineage>
</organism>
<proteinExistence type="predicted"/>
<protein>
    <recommendedName>
        <fullName evidence="4">DUF456 domain-containing protein</fullName>
    </recommendedName>
</protein>
<accession>A0A5B9Q9A5</accession>
<feature type="transmembrane region" description="Helical" evidence="1">
    <location>
        <begin position="20"/>
        <end position="42"/>
    </location>
</feature>
<dbReference type="KEGG" id="bgok:Pr1d_15730"/>
<dbReference type="EMBL" id="CP042913">
    <property type="protein sequence ID" value="QEG34299.1"/>
    <property type="molecule type" value="Genomic_DNA"/>
</dbReference>
<evidence type="ECO:0008006" key="4">
    <source>
        <dbReference type="Google" id="ProtNLM"/>
    </source>
</evidence>
<evidence type="ECO:0000313" key="3">
    <source>
        <dbReference type="Proteomes" id="UP000323917"/>
    </source>
</evidence>
<evidence type="ECO:0000313" key="2">
    <source>
        <dbReference type="EMBL" id="QEG34299.1"/>
    </source>
</evidence>
<reference evidence="2 3" key="1">
    <citation type="submission" date="2019-08" db="EMBL/GenBank/DDBJ databases">
        <title>Deep-cultivation of Planctomycetes and their phenomic and genomic characterization uncovers novel biology.</title>
        <authorList>
            <person name="Wiegand S."/>
            <person name="Jogler M."/>
            <person name="Boedeker C."/>
            <person name="Pinto D."/>
            <person name="Vollmers J."/>
            <person name="Rivas-Marin E."/>
            <person name="Kohn T."/>
            <person name="Peeters S.H."/>
            <person name="Heuer A."/>
            <person name="Rast P."/>
            <person name="Oberbeckmann S."/>
            <person name="Bunk B."/>
            <person name="Jeske O."/>
            <person name="Meyerdierks A."/>
            <person name="Storesund J.E."/>
            <person name="Kallscheuer N."/>
            <person name="Luecker S."/>
            <person name="Lage O.M."/>
            <person name="Pohl T."/>
            <person name="Merkel B.J."/>
            <person name="Hornburger P."/>
            <person name="Mueller R.-W."/>
            <person name="Bruemmer F."/>
            <person name="Labrenz M."/>
            <person name="Spormann A.M."/>
            <person name="Op den Camp H."/>
            <person name="Overmann J."/>
            <person name="Amann R."/>
            <person name="Jetten M.S.M."/>
            <person name="Mascher T."/>
            <person name="Medema M.H."/>
            <person name="Devos D.P."/>
            <person name="Kaster A.-K."/>
            <person name="Ovreas L."/>
            <person name="Rohde M."/>
            <person name="Galperin M.Y."/>
            <person name="Jogler C."/>
        </authorList>
    </citation>
    <scope>NUCLEOTIDE SEQUENCE [LARGE SCALE GENOMIC DNA]</scope>
    <source>
        <strain evidence="2 3">Pr1d</strain>
    </source>
</reference>
<keyword evidence="1" id="KW-0812">Transmembrane</keyword>
<name>A0A5B9Q9A5_9BACT</name>